<dbReference type="OrthoDB" id="413361at2759"/>
<feature type="compositionally biased region" description="Polar residues" evidence="11">
    <location>
        <begin position="440"/>
        <end position="450"/>
    </location>
</feature>
<evidence type="ECO:0000256" key="9">
    <source>
        <dbReference type="ARBA" id="ARBA00023172"/>
    </source>
</evidence>
<dbReference type="InterPro" id="IPR012337">
    <property type="entry name" value="RNaseH-like_sf"/>
</dbReference>
<dbReference type="InterPro" id="IPR036397">
    <property type="entry name" value="RNaseH_sf"/>
</dbReference>
<dbReference type="GO" id="GO:0006310">
    <property type="term" value="P:DNA recombination"/>
    <property type="evidence" value="ECO:0007669"/>
    <property type="project" value="UniProtKB-KW"/>
</dbReference>
<keyword evidence="5" id="KW-0460">Magnesium</keyword>
<protein>
    <recommendedName>
        <fullName evidence="12">Integrase catalytic domain-containing protein</fullName>
    </recommendedName>
</protein>
<comment type="caution">
    <text evidence="13">The sequence shown here is derived from an EMBL/GenBank/DDBJ whole genome shotgun (WGS) entry which is preliminary data.</text>
</comment>
<proteinExistence type="predicted"/>
<evidence type="ECO:0000256" key="5">
    <source>
        <dbReference type="ARBA" id="ARBA00022842"/>
    </source>
</evidence>
<dbReference type="GO" id="GO:0003887">
    <property type="term" value="F:DNA-directed DNA polymerase activity"/>
    <property type="evidence" value="ECO:0007669"/>
    <property type="project" value="UniProtKB-KW"/>
</dbReference>
<dbReference type="GO" id="GO:0003964">
    <property type="term" value="F:RNA-directed DNA polymerase activity"/>
    <property type="evidence" value="ECO:0007669"/>
    <property type="project" value="UniProtKB-KW"/>
</dbReference>
<dbReference type="AlphaFoldDB" id="A0A9Q1C5E4"/>
<dbReference type="PANTHER" id="PTHR42648:SF11">
    <property type="entry name" value="TRANSPOSON TY4-P GAG-POL POLYPROTEIN"/>
    <property type="match status" value="1"/>
</dbReference>
<accession>A0A9Q1C5E4</accession>
<name>A0A9Q1C5E4_HOLLE</name>
<keyword evidence="3" id="KW-0255">Endonuclease</keyword>
<dbReference type="InterPro" id="IPR043502">
    <property type="entry name" value="DNA/RNA_pol_sf"/>
</dbReference>
<dbReference type="GO" id="GO:0046872">
    <property type="term" value="F:metal ion binding"/>
    <property type="evidence" value="ECO:0007669"/>
    <property type="project" value="UniProtKB-KW"/>
</dbReference>
<keyword evidence="4" id="KW-0378">Hydrolase</keyword>
<evidence type="ECO:0000313" key="13">
    <source>
        <dbReference type="EMBL" id="KAJ8038707.1"/>
    </source>
</evidence>
<dbReference type="PANTHER" id="PTHR42648">
    <property type="entry name" value="TRANSPOSASE, PUTATIVE-RELATED"/>
    <property type="match status" value="1"/>
</dbReference>
<dbReference type="Proteomes" id="UP001152320">
    <property type="component" value="Chromosome 7"/>
</dbReference>
<evidence type="ECO:0000256" key="6">
    <source>
        <dbReference type="ARBA" id="ARBA00022908"/>
    </source>
</evidence>
<dbReference type="InterPro" id="IPR001584">
    <property type="entry name" value="Integrase_cat-core"/>
</dbReference>
<keyword evidence="7" id="KW-0695">RNA-directed DNA polymerase</keyword>
<evidence type="ECO:0000256" key="8">
    <source>
        <dbReference type="ARBA" id="ARBA00022932"/>
    </source>
</evidence>
<dbReference type="GO" id="GO:0016787">
    <property type="term" value="F:hydrolase activity"/>
    <property type="evidence" value="ECO:0007669"/>
    <property type="project" value="UniProtKB-KW"/>
</dbReference>
<dbReference type="InterPro" id="IPR039537">
    <property type="entry name" value="Retrotran_Ty1/copia-like"/>
</dbReference>
<organism evidence="13 14">
    <name type="scientific">Holothuria leucospilota</name>
    <name type="common">Black long sea cucumber</name>
    <name type="synonym">Mertensiothuria leucospilota</name>
    <dbReference type="NCBI Taxonomy" id="206669"/>
    <lineage>
        <taxon>Eukaryota</taxon>
        <taxon>Metazoa</taxon>
        <taxon>Echinodermata</taxon>
        <taxon>Eleutherozoa</taxon>
        <taxon>Echinozoa</taxon>
        <taxon>Holothuroidea</taxon>
        <taxon>Aspidochirotacea</taxon>
        <taxon>Aspidochirotida</taxon>
        <taxon>Holothuriidae</taxon>
        <taxon>Holothuria</taxon>
    </lineage>
</organism>
<evidence type="ECO:0000256" key="11">
    <source>
        <dbReference type="SAM" id="MobiDB-lite"/>
    </source>
</evidence>
<reference evidence="13" key="1">
    <citation type="submission" date="2021-10" db="EMBL/GenBank/DDBJ databases">
        <title>Tropical sea cucumber genome reveals ecological adaptation and Cuvierian tubules defense mechanism.</title>
        <authorList>
            <person name="Chen T."/>
        </authorList>
    </citation>
    <scope>NUCLEOTIDE SEQUENCE</scope>
    <source>
        <strain evidence="13">Nanhai2018</strain>
        <tissue evidence="13">Muscle</tissue>
    </source>
</reference>
<dbReference type="GO" id="GO:0015074">
    <property type="term" value="P:DNA integration"/>
    <property type="evidence" value="ECO:0007669"/>
    <property type="project" value="UniProtKB-KW"/>
</dbReference>
<dbReference type="GO" id="GO:0003676">
    <property type="term" value="F:nucleic acid binding"/>
    <property type="evidence" value="ECO:0007669"/>
    <property type="project" value="InterPro"/>
</dbReference>
<dbReference type="SUPFAM" id="SSF53098">
    <property type="entry name" value="Ribonuclease H-like"/>
    <property type="match status" value="1"/>
</dbReference>
<dbReference type="Pfam" id="PF07727">
    <property type="entry name" value="RVT_2"/>
    <property type="match status" value="1"/>
</dbReference>
<keyword evidence="8" id="KW-0808">Transferase</keyword>
<evidence type="ECO:0000256" key="1">
    <source>
        <dbReference type="ARBA" id="ARBA00022722"/>
    </source>
</evidence>
<feature type="compositionally biased region" description="Basic and acidic residues" evidence="11">
    <location>
        <begin position="409"/>
        <end position="439"/>
    </location>
</feature>
<dbReference type="Pfam" id="PF25597">
    <property type="entry name" value="SH3_retrovirus"/>
    <property type="match status" value="1"/>
</dbReference>
<evidence type="ECO:0000256" key="3">
    <source>
        <dbReference type="ARBA" id="ARBA00022759"/>
    </source>
</evidence>
<sequence>MYGSALKRGDAKICLIDSEGRSVDAILTNALYCPTYPQSIFSVKVATSNGFELCFKEDGNRMKKDGVIFDFEVRNGLYYLKVDENTDSMNLSIDHWHKVLGHCNHKDIMKLKAVSNGTIIDKESQKKDFTCNVCVEGKFVNTRHRKPDQRAKGPLDLIHTDLSGPIDPIGKDGFKYVISFVDDFSSLAFVYFLRVKSDSIIALKQFLADCSQFGRVKRLRCDNGGEFTSQEFTSLLRDKGIKQEFTSPESPHQNGTAERYWRTLFEMARCLLLEANLPKHLWTYAVKTAAYIRNRCYNKRLQKSPFEAFTGKKPNLANMHIFGSPCYAYVHETKKLDSKGKQGIFVGYDHKSPVYLVYYPHSGMVQRARLIKMASEFTTNQETQTPENCEIEDDITSKNKIESPNQYETEGKTEDNSEKGEQLSGHDQHETEHEQRNENETTNSPDQTQTEPEETSEIGQMKRYPQRKRGPPSHLREYETDFDNEDSMFKIENSSGKSKTPTTYKEAIESEDSKNWRTAMDSEMKALEENSSFKLVKLPEGKNIVGGKWVFSIKELAHGSKSYKARYVAKGYSQTEGVDYFETFAPTANMTSVRTLMQIAAQQNLLVHQMDVRTAYLNADIDAEIYIRQPEGYGLKSDNGDELVWKLQKSLYGLKQSGRNWNQLLHNHLTNDGFERNPADHCLYYKRVEHKIIYVLVWVDDLIIAASNEVLLNEFKICMQSKFKMKDLMQVSYFLGIDFAQVEGEISMDQSKYIHRILDKFSMTDCKARATPCELKIGRNSSQGEKVDPIRYREIVGSLIYLATCTRPDIAWVVGRLSQHLADPREENLITAKHVLRYLKGTINYRLTYRRSDSETLRLIGFSDSQGFRQKCKKGGD</sequence>
<dbReference type="InterPro" id="IPR057670">
    <property type="entry name" value="SH3_retrovirus"/>
</dbReference>
<keyword evidence="10" id="KW-0511">Multifunctional enzyme</keyword>
<feature type="domain" description="Integrase catalytic" evidence="12">
    <location>
        <begin position="150"/>
        <end position="313"/>
    </location>
</feature>
<keyword evidence="2" id="KW-0479">Metal-binding</keyword>
<evidence type="ECO:0000256" key="2">
    <source>
        <dbReference type="ARBA" id="ARBA00022723"/>
    </source>
</evidence>
<keyword evidence="1" id="KW-0540">Nuclease</keyword>
<feature type="region of interest" description="Disordered" evidence="11">
    <location>
        <begin position="379"/>
        <end position="484"/>
    </location>
</feature>
<dbReference type="InterPro" id="IPR013103">
    <property type="entry name" value="RVT_2"/>
</dbReference>
<dbReference type="EMBL" id="JAIZAY010000007">
    <property type="protein sequence ID" value="KAJ8038707.1"/>
    <property type="molecule type" value="Genomic_DNA"/>
</dbReference>
<keyword evidence="9" id="KW-0233">DNA recombination</keyword>
<keyword evidence="8" id="KW-0548">Nucleotidyltransferase</keyword>
<dbReference type="Gene3D" id="3.30.420.10">
    <property type="entry name" value="Ribonuclease H-like superfamily/Ribonuclease H"/>
    <property type="match status" value="1"/>
</dbReference>
<evidence type="ECO:0000256" key="7">
    <source>
        <dbReference type="ARBA" id="ARBA00022918"/>
    </source>
</evidence>
<dbReference type="PROSITE" id="PS50994">
    <property type="entry name" value="INTEGRASE"/>
    <property type="match status" value="1"/>
</dbReference>
<evidence type="ECO:0000256" key="4">
    <source>
        <dbReference type="ARBA" id="ARBA00022801"/>
    </source>
</evidence>
<dbReference type="Pfam" id="PF00665">
    <property type="entry name" value="rve"/>
    <property type="match status" value="1"/>
</dbReference>
<evidence type="ECO:0000259" key="12">
    <source>
        <dbReference type="PROSITE" id="PS50994"/>
    </source>
</evidence>
<dbReference type="GO" id="GO:0004519">
    <property type="term" value="F:endonuclease activity"/>
    <property type="evidence" value="ECO:0007669"/>
    <property type="project" value="UniProtKB-KW"/>
</dbReference>
<dbReference type="SUPFAM" id="SSF56672">
    <property type="entry name" value="DNA/RNA polymerases"/>
    <property type="match status" value="1"/>
</dbReference>
<keyword evidence="6" id="KW-0229">DNA integration</keyword>
<gene>
    <name evidence="13" type="ORF">HOLleu_16205</name>
</gene>
<evidence type="ECO:0000256" key="10">
    <source>
        <dbReference type="ARBA" id="ARBA00023268"/>
    </source>
</evidence>
<keyword evidence="14" id="KW-1185">Reference proteome</keyword>
<evidence type="ECO:0000313" key="14">
    <source>
        <dbReference type="Proteomes" id="UP001152320"/>
    </source>
</evidence>
<keyword evidence="8" id="KW-0239">DNA-directed DNA polymerase</keyword>